<evidence type="ECO:0000256" key="2">
    <source>
        <dbReference type="ARBA" id="ARBA00022801"/>
    </source>
</evidence>
<evidence type="ECO:0000313" key="5">
    <source>
        <dbReference type="EMBL" id="RCG13820.1"/>
    </source>
</evidence>
<keyword evidence="6" id="KW-1185">Reference proteome</keyword>
<keyword evidence="3" id="KW-0464">Manganese</keyword>
<proteinExistence type="inferred from homology"/>
<dbReference type="Proteomes" id="UP000253507">
    <property type="component" value="Unassembled WGS sequence"/>
</dbReference>
<protein>
    <submittedName>
        <fullName evidence="5">Arginase family protein</fullName>
    </submittedName>
</protein>
<dbReference type="OrthoDB" id="7331788at2"/>
<dbReference type="CDD" id="cd09999">
    <property type="entry name" value="Arginase-like_1"/>
    <property type="match status" value="1"/>
</dbReference>
<dbReference type="RefSeq" id="WP_114018911.1">
    <property type="nucleotide sequence ID" value="NZ_QOIM01000046.1"/>
</dbReference>
<reference evidence="5 6" key="1">
    <citation type="submission" date="2018-06" db="EMBL/GenBank/DDBJ databases">
        <title>Streptomyces reniochalinae sp. nov. and Streptomyces diacarnus sp. nov. from marine sponges.</title>
        <authorList>
            <person name="Li L."/>
        </authorList>
    </citation>
    <scope>NUCLEOTIDE SEQUENCE [LARGE SCALE GENOMIC DNA]</scope>
    <source>
        <strain evidence="5 6">LHW50302</strain>
    </source>
</reference>
<accession>A0A367E9A1</accession>
<comment type="caution">
    <text evidence="5">The sequence shown here is derived from an EMBL/GenBank/DDBJ whole genome shotgun (WGS) entry which is preliminary data.</text>
</comment>
<dbReference type="InterPro" id="IPR006035">
    <property type="entry name" value="Ureohydrolase"/>
</dbReference>
<dbReference type="GO" id="GO:0030145">
    <property type="term" value="F:manganese ion binding"/>
    <property type="evidence" value="ECO:0007669"/>
    <property type="project" value="TreeGrafter"/>
</dbReference>
<evidence type="ECO:0000256" key="1">
    <source>
        <dbReference type="ARBA" id="ARBA00022723"/>
    </source>
</evidence>
<dbReference type="InterPro" id="IPR023696">
    <property type="entry name" value="Ureohydrolase_dom_sf"/>
</dbReference>
<name>A0A367E9A1_9ACTN</name>
<dbReference type="GO" id="GO:0004053">
    <property type="term" value="F:arginase activity"/>
    <property type="evidence" value="ECO:0007669"/>
    <property type="project" value="TreeGrafter"/>
</dbReference>
<dbReference type="GO" id="GO:0005829">
    <property type="term" value="C:cytosol"/>
    <property type="evidence" value="ECO:0007669"/>
    <property type="project" value="TreeGrafter"/>
</dbReference>
<evidence type="ECO:0000256" key="3">
    <source>
        <dbReference type="ARBA" id="ARBA00023211"/>
    </source>
</evidence>
<sequence>MSTTPDSTSTPSGSHLRLLWPEWQGAAAGMVEDLVPEFPLGTARRGYAVGTRVLQAVLPPHDGPTATVPVPMDDAGTELRDGIESKTVLTRQLADALKIIKEQAPARITTLGGTCTVSVAPFTSLAERYGDDLAVVWIDSHPDLDTGDTDYDGYHAMAVSMITGHGDPEMTELLPATVPAGRVALVGLHDWTDDAYQHVEEWGLTAFSPDQLRGSTQPLLDWIASTGCSRVALHFDVDAIDSNEGSLGLGRIPDGLTGAEANRIAQDVQRATDVVATTVAEFVPRDVLHIQQILHGYPLSSS</sequence>
<dbReference type="PANTHER" id="PTHR43782">
    <property type="entry name" value="ARGINASE"/>
    <property type="match status" value="1"/>
</dbReference>
<evidence type="ECO:0000256" key="4">
    <source>
        <dbReference type="PROSITE-ProRule" id="PRU00742"/>
    </source>
</evidence>
<evidence type="ECO:0000313" key="6">
    <source>
        <dbReference type="Proteomes" id="UP000253507"/>
    </source>
</evidence>
<comment type="similarity">
    <text evidence="4">Belongs to the arginase family.</text>
</comment>
<dbReference type="EMBL" id="QOIM01000046">
    <property type="protein sequence ID" value="RCG13820.1"/>
    <property type="molecule type" value="Genomic_DNA"/>
</dbReference>
<dbReference type="Gene3D" id="3.40.800.10">
    <property type="entry name" value="Ureohydrolase domain"/>
    <property type="match status" value="1"/>
</dbReference>
<gene>
    <name evidence="5" type="ORF">DQ392_30290</name>
</gene>
<dbReference type="PRINTS" id="PR00116">
    <property type="entry name" value="ARGINASE"/>
</dbReference>
<dbReference type="PROSITE" id="PS51409">
    <property type="entry name" value="ARGINASE_2"/>
    <property type="match status" value="1"/>
</dbReference>
<keyword evidence="1" id="KW-0479">Metal-binding</keyword>
<dbReference type="PANTHER" id="PTHR43782:SF3">
    <property type="entry name" value="ARGINASE"/>
    <property type="match status" value="1"/>
</dbReference>
<dbReference type="SUPFAM" id="SSF52768">
    <property type="entry name" value="Arginase/deacetylase"/>
    <property type="match status" value="1"/>
</dbReference>
<organism evidence="5 6">
    <name type="scientific">Streptomyces reniochalinae</name>
    <dbReference type="NCBI Taxonomy" id="2250578"/>
    <lineage>
        <taxon>Bacteria</taxon>
        <taxon>Bacillati</taxon>
        <taxon>Actinomycetota</taxon>
        <taxon>Actinomycetes</taxon>
        <taxon>Kitasatosporales</taxon>
        <taxon>Streptomycetaceae</taxon>
        <taxon>Streptomyces</taxon>
    </lineage>
</organism>
<dbReference type="AlphaFoldDB" id="A0A367E9A1"/>
<keyword evidence="2" id="KW-0378">Hydrolase</keyword>
<dbReference type="Pfam" id="PF00491">
    <property type="entry name" value="Arginase"/>
    <property type="match status" value="1"/>
</dbReference>